<dbReference type="InterPro" id="IPR042099">
    <property type="entry name" value="ANL_N_sf"/>
</dbReference>
<evidence type="ECO:0000313" key="6">
    <source>
        <dbReference type="EMBL" id="RFC82324.1"/>
    </source>
</evidence>
<evidence type="ECO:0000256" key="1">
    <source>
        <dbReference type="ARBA" id="ARBA00006432"/>
    </source>
</evidence>
<dbReference type="GO" id="GO:0016878">
    <property type="term" value="F:acid-thiol ligase activity"/>
    <property type="evidence" value="ECO:0007669"/>
    <property type="project" value="UniProtKB-ARBA"/>
</dbReference>
<dbReference type="InterPro" id="IPR025110">
    <property type="entry name" value="AMP-bd_C"/>
</dbReference>
<dbReference type="EMBL" id="PYIX02000036">
    <property type="protein sequence ID" value="RFC82324.1"/>
    <property type="molecule type" value="Genomic_DNA"/>
</dbReference>
<dbReference type="InterPro" id="IPR020845">
    <property type="entry name" value="AMP-binding_CS"/>
</dbReference>
<reference evidence="8" key="3">
    <citation type="journal article" date="2019" name="Int. J. Syst. Evol. Microbiol.">
        <title>The Global Catalogue of Microorganisms (GCM) 10K type strain sequencing project: providing services to taxonomists for standard genome sequencing and annotation.</title>
        <authorList>
            <consortium name="The Broad Institute Genomics Platform"/>
            <consortium name="The Broad Institute Genome Sequencing Center for Infectious Disease"/>
            <person name="Wu L."/>
            <person name="Ma J."/>
        </authorList>
    </citation>
    <scope>NUCLEOTIDE SEQUENCE [LARGE SCALE GENOMIC DNA]</scope>
    <source>
        <strain evidence="8">KCTC 62575</strain>
    </source>
</reference>
<sequence>MIKNDIQRARRMHIADIPTRSAQRFGHKTALVDQGQRISFSEFDRYVEQIAMHMHAQGLCKGDKIMLFSHNCWQFPAILYAAARLGVIGVPINFMLNVKEVHYLLQHAQPKMLVVEDDLCEVMEQALEKIDFTRPKQVVLDLNQRTISAQWKNFEEYLVQTEIKLPDVELHADDAIRMMYTSGTESLPKGVLLSSEALMSQYTSCMVEGKMSSNDREIHAFPMYHCAQLDAFLNVDLILGATSYIFRRFEPDAVLEMISKEKITKLFCPPTAWIALLNAEKFNPVELTSLSKAYYGASAMPKAVIETLLEKLPHIGFWQFYGQTEMAPVATVLHPEDHFEYADSVGKPAFNVETQIMDEHGVILPQGEIGEIVHRSVHLTVGYDQNDEKNAESFKYGWFHSGDLGYFNEQGYLYVVDRIKDMVKSGGENVSTREVEEVIYRIEGVKEVAVFGTAHPRWIEAVTAVVIPHQNVQLDEKMIMKFCAQHLSAYKMPKMIYFDDVLPKNASGKILKRELKQQFQS</sequence>
<dbReference type="Pfam" id="PF13193">
    <property type="entry name" value="AMP-binding_C"/>
    <property type="match status" value="1"/>
</dbReference>
<dbReference type="RefSeq" id="WP_107009518.1">
    <property type="nucleotide sequence ID" value="NZ_JBHRSF010000150.1"/>
</dbReference>
<dbReference type="InterPro" id="IPR000873">
    <property type="entry name" value="AMP-dep_synth/lig_dom"/>
</dbReference>
<comment type="similarity">
    <text evidence="1">Belongs to the ATP-dependent AMP-binding enzyme family.</text>
</comment>
<dbReference type="InterPro" id="IPR050237">
    <property type="entry name" value="ATP-dep_AMP-bd_enzyme"/>
</dbReference>
<dbReference type="PROSITE" id="PS00455">
    <property type="entry name" value="AMP_BINDING"/>
    <property type="match status" value="1"/>
</dbReference>
<dbReference type="EMBL" id="JBHRSF010000150">
    <property type="protein sequence ID" value="MFC2997569.1"/>
    <property type="molecule type" value="Genomic_DNA"/>
</dbReference>
<proteinExistence type="inferred from homology"/>
<gene>
    <name evidence="5" type="ORF">ACFODO_20455</name>
    <name evidence="6" type="ORF">C9E89_016965</name>
</gene>
<evidence type="ECO:0000256" key="2">
    <source>
        <dbReference type="ARBA" id="ARBA00022598"/>
    </source>
</evidence>
<keyword evidence="8" id="KW-1185">Reference proteome</keyword>
<accession>A0A371YLW7</accession>
<reference evidence="6 7" key="2">
    <citation type="submission" date="2018-08" db="EMBL/GenBank/DDBJ databases">
        <title>The draft genome of Acinetobacter sichuanensis strain WCHAc060041.</title>
        <authorList>
            <person name="Qin J."/>
            <person name="Feng Y."/>
            <person name="Zong Z."/>
        </authorList>
    </citation>
    <scope>NUCLEOTIDE SEQUENCE [LARGE SCALE GENOMIC DNA]</scope>
    <source>
        <strain evidence="6 7">WCHAc060041</strain>
    </source>
</reference>
<comment type="caution">
    <text evidence="6">The sequence shown here is derived from an EMBL/GenBank/DDBJ whole genome shotgun (WGS) entry which is preliminary data.</text>
</comment>
<evidence type="ECO:0000259" key="4">
    <source>
        <dbReference type="Pfam" id="PF13193"/>
    </source>
</evidence>
<dbReference type="NCBIfam" id="NF004837">
    <property type="entry name" value="PRK06187.1"/>
    <property type="match status" value="1"/>
</dbReference>
<dbReference type="NCBIfam" id="NF006182">
    <property type="entry name" value="PRK08316.1"/>
    <property type="match status" value="1"/>
</dbReference>
<dbReference type="Proteomes" id="UP000240957">
    <property type="component" value="Unassembled WGS sequence"/>
</dbReference>
<dbReference type="SUPFAM" id="SSF56801">
    <property type="entry name" value="Acetyl-CoA synthetase-like"/>
    <property type="match status" value="1"/>
</dbReference>
<reference evidence="5" key="1">
    <citation type="journal article" date="2014" name="Int. J. Syst. Evol. Microbiol.">
        <title>Complete genome of a new Firmicutes species belonging to the dominant human colonic microbiota ('Ruminococcus bicirculans') reveals two chromosomes and a selective capacity to utilize plant glucans.</title>
        <authorList>
            <consortium name="NISC Comparative Sequencing Program"/>
            <person name="Wegmann U."/>
            <person name="Louis P."/>
            <person name="Goesmann A."/>
            <person name="Henrissat B."/>
            <person name="Duncan S.H."/>
            <person name="Flint H.J."/>
        </authorList>
    </citation>
    <scope>NUCLEOTIDE SEQUENCE</scope>
    <source>
        <strain evidence="5">KCTC 62575</strain>
    </source>
</reference>
<name>A0A371YLW7_9GAMM</name>
<dbReference type="Gene3D" id="3.30.300.30">
    <property type="match status" value="1"/>
</dbReference>
<dbReference type="CDD" id="cd17631">
    <property type="entry name" value="FACL_FadD13-like"/>
    <property type="match status" value="1"/>
</dbReference>
<feature type="domain" description="AMP-dependent synthetase/ligase" evidence="3">
    <location>
        <begin position="20"/>
        <end position="383"/>
    </location>
</feature>
<evidence type="ECO:0000259" key="3">
    <source>
        <dbReference type="Pfam" id="PF00501"/>
    </source>
</evidence>
<keyword evidence="2 6" id="KW-0436">Ligase</keyword>
<reference evidence="5" key="4">
    <citation type="submission" date="2024-09" db="EMBL/GenBank/DDBJ databases">
        <authorList>
            <person name="Sun Q."/>
            <person name="Mori K."/>
        </authorList>
    </citation>
    <scope>NUCLEOTIDE SEQUENCE</scope>
    <source>
        <strain evidence="5">KCTC 62575</strain>
    </source>
</reference>
<dbReference type="Pfam" id="PF00501">
    <property type="entry name" value="AMP-binding"/>
    <property type="match status" value="1"/>
</dbReference>
<evidence type="ECO:0000313" key="8">
    <source>
        <dbReference type="Proteomes" id="UP001595455"/>
    </source>
</evidence>
<protein>
    <submittedName>
        <fullName evidence="5">Fatty acyl-CoA synthetase</fullName>
    </submittedName>
    <submittedName>
        <fullName evidence="6">Long-chain-fatty-acid--CoA ligase</fullName>
    </submittedName>
</protein>
<dbReference type="FunFam" id="3.30.300.30:FF:000008">
    <property type="entry name" value="2,3-dihydroxybenzoate-AMP ligase"/>
    <property type="match status" value="1"/>
</dbReference>
<dbReference type="PANTHER" id="PTHR43767:SF1">
    <property type="entry name" value="NONRIBOSOMAL PEPTIDE SYNTHASE PES1 (EUROFUNG)-RELATED"/>
    <property type="match status" value="1"/>
</dbReference>
<dbReference type="OrthoDB" id="9803968at2"/>
<organism evidence="6 7">
    <name type="scientific">Acinetobacter sichuanensis</name>
    <dbReference type="NCBI Taxonomy" id="2136183"/>
    <lineage>
        <taxon>Bacteria</taxon>
        <taxon>Pseudomonadati</taxon>
        <taxon>Pseudomonadota</taxon>
        <taxon>Gammaproteobacteria</taxon>
        <taxon>Moraxellales</taxon>
        <taxon>Moraxellaceae</taxon>
        <taxon>Acinetobacter</taxon>
    </lineage>
</organism>
<evidence type="ECO:0000313" key="7">
    <source>
        <dbReference type="Proteomes" id="UP000240957"/>
    </source>
</evidence>
<dbReference type="InterPro" id="IPR045851">
    <property type="entry name" value="AMP-bd_C_sf"/>
</dbReference>
<dbReference type="Proteomes" id="UP001595455">
    <property type="component" value="Unassembled WGS sequence"/>
</dbReference>
<dbReference type="AlphaFoldDB" id="A0A371YLW7"/>
<feature type="domain" description="AMP-binding enzyme C-terminal" evidence="4">
    <location>
        <begin position="434"/>
        <end position="509"/>
    </location>
</feature>
<evidence type="ECO:0000313" key="5">
    <source>
        <dbReference type="EMBL" id="MFC2997569.1"/>
    </source>
</evidence>
<dbReference type="PANTHER" id="PTHR43767">
    <property type="entry name" value="LONG-CHAIN-FATTY-ACID--COA LIGASE"/>
    <property type="match status" value="1"/>
</dbReference>
<dbReference type="Gene3D" id="3.40.50.12780">
    <property type="entry name" value="N-terminal domain of ligase-like"/>
    <property type="match status" value="1"/>
</dbReference>